<dbReference type="PANTHER" id="PTHR33307:SF6">
    <property type="entry name" value="ALPHA-RHAMNOSIDASE (EUROFUNG)-RELATED"/>
    <property type="match status" value="1"/>
</dbReference>
<evidence type="ECO:0000313" key="7">
    <source>
        <dbReference type="EMBL" id="TNU73734.1"/>
    </source>
</evidence>
<dbReference type="EMBL" id="VENP01000034">
    <property type="protein sequence ID" value="TNU73734.1"/>
    <property type="molecule type" value="Genomic_DNA"/>
</dbReference>
<evidence type="ECO:0000256" key="1">
    <source>
        <dbReference type="ARBA" id="ARBA00001445"/>
    </source>
</evidence>
<dbReference type="GO" id="GO:0005975">
    <property type="term" value="P:carbohydrate metabolic process"/>
    <property type="evidence" value="ECO:0007669"/>
    <property type="project" value="InterPro"/>
</dbReference>
<keyword evidence="8" id="KW-1185">Reference proteome</keyword>
<comment type="caution">
    <text evidence="7">The sequence shown here is derived from an EMBL/GenBank/DDBJ whole genome shotgun (WGS) entry which is preliminary data.</text>
</comment>
<evidence type="ECO:0000259" key="6">
    <source>
        <dbReference type="Pfam" id="PF17390"/>
    </source>
</evidence>
<dbReference type="InterPro" id="IPR012341">
    <property type="entry name" value="6hp_glycosidase-like_sf"/>
</dbReference>
<dbReference type="EC" id="3.2.1.40" evidence="2"/>
<feature type="region of interest" description="Disordered" evidence="4">
    <location>
        <begin position="424"/>
        <end position="447"/>
    </location>
</feature>
<feature type="domain" description="Alpha-L-rhamnosidase six-hairpin glycosidase" evidence="5">
    <location>
        <begin position="123"/>
        <end position="307"/>
    </location>
</feature>
<dbReference type="InterPro" id="IPR035396">
    <property type="entry name" value="Bac_rhamnosid6H"/>
</dbReference>
<evidence type="ECO:0000259" key="5">
    <source>
        <dbReference type="Pfam" id="PF17389"/>
    </source>
</evidence>
<accession>A0A5C5BB33</accession>
<feature type="compositionally biased region" description="Low complexity" evidence="4">
    <location>
        <begin position="12"/>
        <end position="24"/>
    </location>
</feature>
<evidence type="ECO:0000256" key="2">
    <source>
        <dbReference type="ARBA" id="ARBA00012652"/>
    </source>
</evidence>
<evidence type="ECO:0000256" key="4">
    <source>
        <dbReference type="SAM" id="MobiDB-lite"/>
    </source>
</evidence>
<dbReference type="InterPro" id="IPR035398">
    <property type="entry name" value="Bac_rhamnosid_C"/>
</dbReference>
<dbReference type="GO" id="GO:0030596">
    <property type="term" value="F:alpha-L-rhamnosidase activity"/>
    <property type="evidence" value="ECO:0007669"/>
    <property type="project" value="UniProtKB-EC"/>
</dbReference>
<dbReference type="Gene3D" id="2.60.420.10">
    <property type="entry name" value="Maltose phosphorylase, domain 3"/>
    <property type="match status" value="1"/>
</dbReference>
<evidence type="ECO:0000256" key="3">
    <source>
        <dbReference type="ARBA" id="ARBA00022801"/>
    </source>
</evidence>
<gene>
    <name evidence="7" type="ORF">FH969_09665</name>
</gene>
<dbReference type="PANTHER" id="PTHR33307">
    <property type="entry name" value="ALPHA-RHAMNOSIDASE (EUROFUNG)"/>
    <property type="match status" value="1"/>
</dbReference>
<dbReference type="Pfam" id="PF17390">
    <property type="entry name" value="Bac_rhamnosid_C"/>
    <property type="match status" value="1"/>
</dbReference>
<sequence length="447" mass="46494">MSGRTAPGGSGAAACGATASTTGTRWTCGTSRTAGIARVSTTRAGCGAGARRADVVLRAADRVARADRGRGAGRGVGGFAVGHAVGRAGGRACDARRPPPEHHRLARAALRGRASDEQILREQLARTSSAFVAHAFLVWSARLLARVERVVGDVALAVAADLLAEEVAARTWARWREHALGTQTGCALAIELGVAPEAEHAVVGDRLAALVRSSDGRIATGFLGTPHVLPALTRTGHDAEAYLMLLRDEPPSWLYQVRQGATTVWERWDAIRADGSIHDGRMAQGDVMLSFNHYAYSAVIDWACRHVAGLAPDPTDPGYRTLVVAPRPARALGRARASVLTSFGRAAVAWWADGEDLLLDVEVPFYARARLDLAVSARSRVEVVSGGEDGPVHGRVIRADAVLPAGAHRIVVRRARFADVSVGGGGSAGAGGAGAGARGRVVSGAAS</sequence>
<dbReference type="InterPro" id="IPR016007">
    <property type="entry name" value="Alpha_rhamnosid"/>
</dbReference>
<feature type="compositionally biased region" description="Gly residues" evidence="4">
    <location>
        <begin position="424"/>
        <end position="437"/>
    </location>
</feature>
<dbReference type="PROSITE" id="PS51257">
    <property type="entry name" value="PROKAR_LIPOPROTEIN"/>
    <property type="match status" value="1"/>
</dbReference>
<feature type="compositionally biased region" description="Low complexity" evidence="4">
    <location>
        <begin position="438"/>
        <end position="447"/>
    </location>
</feature>
<dbReference type="OrthoDB" id="9761045at2"/>
<proteinExistence type="predicted"/>
<reference evidence="7 8" key="1">
    <citation type="submission" date="2019-06" db="EMBL/GenBank/DDBJ databases">
        <title>Draft genome sequence of Miniimonas arenae KCTC 19750T isolated from sea sand.</title>
        <authorList>
            <person name="Park S.-J."/>
        </authorList>
    </citation>
    <scope>NUCLEOTIDE SEQUENCE [LARGE SCALE GENOMIC DNA]</scope>
    <source>
        <strain evidence="7 8">KCTC 19750</strain>
    </source>
</reference>
<dbReference type="Gene3D" id="1.50.10.10">
    <property type="match status" value="1"/>
</dbReference>
<feature type="compositionally biased region" description="Gly residues" evidence="4">
    <location>
        <begin position="1"/>
        <end position="11"/>
    </location>
</feature>
<keyword evidence="3" id="KW-0378">Hydrolase</keyword>
<feature type="region of interest" description="Disordered" evidence="4">
    <location>
        <begin position="1"/>
        <end position="24"/>
    </location>
</feature>
<name>A0A5C5BB33_9MICO</name>
<dbReference type="Proteomes" id="UP000313849">
    <property type="component" value="Unassembled WGS sequence"/>
</dbReference>
<dbReference type="Pfam" id="PF17389">
    <property type="entry name" value="Bac_rhamnosid6H"/>
    <property type="match status" value="1"/>
</dbReference>
<feature type="domain" description="Alpha-L-rhamnosidase C-terminal" evidence="6">
    <location>
        <begin position="311"/>
        <end position="386"/>
    </location>
</feature>
<comment type="catalytic activity">
    <reaction evidence="1">
        <text>Hydrolysis of terminal non-reducing alpha-L-rhamnose residues in alpha-L-rhamnosides.</text>
        <dbReference type="EC" id="3.2.1.40"/>
    </reaction>
</comment>
<dbReference type="AlphaFoldDB" id="A0A5C5BB33"/>
<dbReference type="SUPFAM" id="SSF48208">
    <property type="entry name" value="Six-hairpin glycosidases"/>
    <property type="match status" value="1"/>
</dbReference>
<protein>
    <recommendedName>
        <fullName evidence="2">alpha-L-rhamnosidase</fullName>
        <ecNumber evidence="2">3.2.1.40</ecNumber>
    </recommendedName>
</protein>
<organism evidence="7 8">
    <name type="scientific">Miniimonas arenae</name>
    <dbReference type="NCBI Taxonomy" id="676201"/>
    <lineage>
        <taxon>Bacteria</taxon>
        <taxon>Bacillati</taxon>
        <taxon>Actinomycetota</taxon>
        <taxon>Actinomycetes</taxon>
        <taxon>Micrococcales</taxon>
        <taxon>Beutenbergiaceae</taxon>
        <taxon>Miniimonas</taxon>
    </lineage>
</organism>
<dbReference type="InterPro" id="IPR008928">
    <property type="entry name" value="6-hairpin_glycosidase_sf"/>
</dbReference>
<evidence type="ECO:0000313" key="8">
    <source>
        <dbReference type="Proteomes" id="UP000313849"/>
    </source>
</evidence>